<evidence type="ECO:0000313" key="3">
    <source>
        <dbReference type="Proteomes" id="UP001159427"/>
    </source>
</evidence>
<protein>
    <submittedName>
        <fullName evidence="2">Uncharacterized protein</fullName>
    </submittedName>
</protein>
<feature type="region of interest" description="Disordered" evidence="1">
    <location>
        <begin position="297"/>
        <end position="321"/>
    </location>
</feature>
<gene>
    <name evidence="2" type="ORF">PEVE_00032761</name>
</gene>
<comment type="caution">
    <text evidence="2">The sequence shown here is derived from an EMBL/GenBank/DDBJ whole genome shotgun (WGS) entry which is preliminary data.</text>
</comment>
<dbReference type="EMBL" id="CALNXI010000480">
    <property type="protein sequence ID" value="CAH3027931.1"/>
    <property type="molecule type" value="Genomic_DNA"/>
</dbReference>
<feature type="compositionally biased region" description="Basic and acidic residues" evidence="1">
    <location>
        <begin position="304"/>
        <end position="321"/>
    </location>
</feature>
<sequence length="321" mass="37082">MADKIDALFMFGDDLEAMREYKMTSRQHYKTKGGYGRHRTAKHGNTESESVTMFTTSLLAEMVNSAVQSIKERKVFNLSIKNELTVFIFELEERSDEFFYLKTIYESLRKKGDLEKFYSNFYGTLSSVSNESIHELTDKQKAGLQYVSGYVLQNLHKKYRKVNSIESQQAMTILKAGKLNSMNLNTQEQELISSLNRGGLWTVTLPAFKIFLKTDEYFRQSTSKAGLQRIDIVGITKTSTTDSDVLANYQLIVSEADCDSYSHVQKDVLHNIVSLYIRVRSFSYAKDIVQQYKIKAKQRKSKSLRKEISRSCKQNEEERQE</sequence>
<dbReference type="Proteomes" id="UP001159427">
    <property type="component" value="Unassembled WGS sequence"/>
</dbReference>
<evidence type="ECO:0000256" key="1">
    <source>
        <dbReference type="SAM" id="MobiDB-lite"/>
    </source>
</evidence>
<keyword evidence="3" id="KW-1185">Reference proteome</keyword>
<proteinExistence type="predicted"/>
<name>A0ABN8MEM4_9CNID</name>
<evidence type="ECO:0000313" key="2">
    <source>
        <dbReference type="EMBL" id="CAH3027931.1"/>
    </source>
</evidence>
<organism evidence="2 3">
    <name type="scientific">Porites evermanni</name>
    <dbReference type="NCBI Taxonomy" id="104178"/>
    <lineage>
        <taxon>Eukaryota</taxon>
        <taxon>Metazoa</taxon>
        <taxon>Cnidaria</taxon>
        <taxon>Anthozoa</taxon>
        <taxon>Hexacorallia</taxon>
        <taxon>Scleractinia</taxon>
        <taxon>Fungiina</taxon>
        <taxon>Poritidae</taxon>
        <taxon>Porites</taxon>
    </lineage>
</organism>
<reference evidence="2 3" key="1">
    <citation type="submission" date="2022-05" db="EMBL/GenBank/DDBJ databases">
        <authorList>
            <consortium name="Genoscope - CEA"/>
            <person name="William W."/>
        </authorList>
    </citation>
    <scope>NUCLEOTIDE SEQUENCE [LARGE SCALE GENOMIC DNA]</scope>
</reference>
<accession>A0ABN8MEM4</accession>